<dbReference type="InterPro" id="IPR004861">
    <property type="entry name" value="Siw14-like"/>
</dbReference>
<dbReference type="GO" id="GO:0005737">
    <property type="term" value="C:cytoplasm"/>
    <property type="evidence" value="ECO:0007669"/>
    <property type="project" value="UniProtKB-SubCell"/>
</dbReference>
<dbReference type="GO" id="GO:0052840">
    <property type="term" value="F:inositol diphosphate tetrakisphosphate diphosphatase activity"/>
    <property type="evidence" value="ECO:0007669"/>
    <property type="project" value="TreeGrafter"/>
</dbReference>
<evidence type="ECO:0000313" key="5">
    <source>
        <dbReference type="Proteomes" id="UP001149163"/>
    </source>
</evidence>
<dbReference type="Pfam" id="PF03162">
    <property type="entry name" value="Y_phosphatase2"/>
    <property type="match status" value="1"/>
</dbReference>
<dbReference type="Proteomes" id="UP001149163">
    <property type="component" value="Unassembled WGS sequence"/>
</dbReference>
<protein>
    <submittedName>
        <fullName evidence="4">Tyrosine-protein phosphatase siw14</fullName>
    </submittedName>
</protein>
<comment type="subcellular location">
    <subcellularLocation>
        <location evidence="1">Cytoplasm</location>
    </subcellularLocation>
</comment>
<name>A0A9W9IEU6_9EURO</name>
<proteinExistence type="predicted"/>
<dbReference type="EMBL" id="JAPQKN010000001">
    <property type="protein sequence ID" value="KAJ5176304.1"/>
    <property type="molecule type" value="Genomic_DNA"/>
</dbReference>
<keyword evidence="2" id="KW-0963">Cytoplasm</keyword>
<dbReference type="SUPFAM" id="SSF52799">
    <property type="entry name" value="(Phosphotyrosine protein) phosphatases II"/>
    <property type="match status" value="1"/>
</dbReference>
<dbReference type="PROSITE" id="PS00383">
    <property type="entry name" value="TYR_PHOSPHATASE_1"/>
    <property type="match status" value="1"/>
</dbReference>
<reference evidence="4" key="1">
    <citation type="submission" date="2022-11" db="EMBL/GenBank/DDBJ databases">
        <authorList>
            <person name="Petersen C."/>
        </authorList>
    </citation>
    <scope>NUCLEOTIDE SEQUENCE</scope>
    <source>
        <strain evidence="4">IBT 26290</strain>
    </source>
</reference>
<keyword evidence="3" id="KW-0378">Hydrolase</keyword>
<dbReference type="RefSeq" id="XP_056547912.1">
    <property type="nucleotide sequence ID" value="XM_056684306.1"/>
</dbReference>
<evidence type="ECO:0000313" key="4">
    <source>
        <dbReference type="EMBL" id="KAJ5176304.1"/>
    </source>
</evidence>
<dbReference type="GeneID" id="81423482"/>
<accession>A0A9W9IEU6</accession>
<dbReference type="PANTHER" id="PTHR31126:SF48">
    <property type="entry name" value="INOSITOL PHOSPHATASE SIW14"/>
    <property type="match status" value="1"/>
</dbReference>
<comment type="caution">
    <text evidence="4">The sequence shown here is derived from an EMBL/GenBank/DDBJ whole genome shotgun (WGS) entry which is preliminary data.</text>
</comment>
<dbReference type="FunFam" id="3.90.190.10:FF:000035">
    <property type="entry name" value="Tyrosine phosphatase, putative"/>
    <property type="match status" value="1"/>
</dbReference>
<dbReference type="PANTHER" id="PTHR31126">
    <property type="entry name" value="TYROSINE-PROTEIN PHOSPHATASE"/>
    <property type="match status" value="1"/>
</dbReference>
<evidence type="ECO:0000256" key="2">
    <source>
        <dbReference type="ARBA" id="ARBA00022490"/>
    </source>
</evidence>
<dbReference type="InterPro" id="IPR029021">
    <property type="entry name" value="Prot-tyrosine_phosphatase-like"/>
</dbReference>
<dbReference type="GO" id="GO:0016791">
    <property type="term" value="F:phosphatase activity"/>
    <property type="evidence" value="ECO:0007669"/>
    <property type="project" value="TreeGrafter"/>
</dbReference>
<evidence type="ECO:0000256" key="3">
    <source>
        <dbReference type="ARBA" id="ARBA00022801"/>
    </source>
</evidence>
<dbReference type="InterPro" id="IPR016130">
    <property type="entry name" value="Tyr_Pase_AS"/>
</dbReference>
<dbReference type="AlphaFoldDB" id="A0A9W9IEU6"/>
<reference evidence="4" key="2">
    <citation type="journal article" date="2023" name="IMA Fungus">
        <title>Comparative genomic study of the Penicillium genus elucidates a diverse pangenome and 15 lateral gene transfer events.</title>
        <authorList>
            <person name="Petersen C."/>
            <person name="Sorensen T."/>
            <person name="Nielsen M.R."/>
            <person name="Sondergaard T.E."/>
            <person name="Sorensen J.L."/>
            <person name="Fitzpatrick D.A."/>
            <person name="Frisvad J.C."/>
            <person name="Nielsen K.L."/>
        </authorList>
    </citation>
    <scope>NUCLEOTIDE SEQUENCE</scope>
    <source>
        <strain evidence="4">IBT 26290</strain>
    </source>
</reference>
<organism evidence="4 5">
    <name type="scientific">Penicillium canariense</name>
    <dbReference type="NCBI Taxonomy" id="189055"/>
    <lineage>
        <taxon>Eukaryota</taxon>
        <taxon>Fungi</taxon>
        <taxon>Dikarya</taxon>
        <taxon>Ascomycota</taxon>
        <taxon>Pezizomycotina</taxon>
        <taxon>Eurotiomycetes</taxon>
        <taxon>Eurotiomycetidae</taxon>
        <taxon>Eurotiales</taxon>
        <taxon>Aspergillaceae</taxon>
        <taxon>Penicillium</taxon>
    </lineage>
</organism>
<sequence>MSDTNSYPAHEAGFLASLAHLYEAIISEARESKPCYGEGYRGQQLTERRYNAIPTPTLGMRGSLPGIPEEPPDEEREGMPPLQYIIPPRFAQVVDGIYRAGFPNIFHLDVHEALGVKTVLSLVSTDYSWPVQHYMGRNDILLLCVPVVVNKRPCLKTTDHTVNIVMNVLMNTKTHPIVIHCNQGKHRTGCMIACFRKLQGWGHEAIVQEYREFAGHKPRPLDEAFVKAYIPRRGLRKAAKRKGIASWVAVPERLTSNGPDQRPLLVRDESETIFHMSI</sequence>
<dbReference type="Gene3D" id="3.90.190.10">
    <property type="entry name" value="Protein tyrosine phosphatase superfamily"/>
    <property type="match status" value="1"/>
</dbReference>
<dbReference type="OrthoDB" id="6375174at2759"/>
<keyword evidence="5" id="KW-1185">Reference proteome</keyword>
<evidence type="ECO:0000256" key="1">
    <source>
        <dbReference type="ARBA" id="ARBA00004496"/>
    </source>
</evidence>
<gene>
    <name evidence="4" type="ORF">N7482_002181</name>
</gene>